<dbReference type="InterPro" id="IPR011701">
    <property type="entry name" value="MFS"/>
</dbReference>
<evidence type="ECO:0000313" key="7">
    <source>
        <dbReference type="EMBL" id="TBX39628.1"/>
    </source>
</evidence>
<reference evidence="7 8" key="1">
    <citation type="submission" date="2019-01" db="EMBL/GenBank/DDBJ databases">
        <title>Draft genome sequence of Lactobacillus paraplantarum OSY-TC318, a Producer of the novel lantibiotic Paraplantaracin TC318.</title>
        <authorList>
            <person name="Hussein W.E."/>
            <person name="Huang E."/>
            <person name="Yousef A.E."/>
        </authorList>
    </citation>
    <scope>NUCLEOTIDE SEQUENCE [LARGE SCALE GENOMIC DNA]</scope>
    <source>
        <strain evidence="7 8">OSY-TC318</strain>
    </source>
</reference>
<gene>
    <name evidence="7" type="ORF">EUZ87_12215</name>
</gene>
<feature type="transmembrane region" description="Helical" evidence="6">
    <location>
        <begin position="100"/>
        <end position="120"/>
    </location>
</feature>
<organism evidence="7 8">
    <name type="scientific">Lactiplantibacillus paraplantarum</name>
    <dbReference type="NCBI Taxonomy" id="60520"/>
    <lineage>
        <taxon>Bacteria</taxon>
        <taxon>Bacillati</taxon>
        <taxon>Bacillota</taxon>
        <taxon>Bacilli</taxon>
        <taxon>Lactobacillales</taxon>
        <taxon>Lactobacillaceae</taxon>
        <taxon>Lactiplantibacillus</taxon>
    </lineage>
</organism>
<keyword evidence="2" id="KW-1003">Cell membrane</keyword>
<comment type="caution">
    <text evidence="7">The sequence shown here is derived from an EMBL/GenBank/DDBJ whole genome shotgun (WGS) entry which is preliminary data.</text>
</comment>
<evidence type="ECO:0000256" key="6">
    <source>
        <dbReference type="SAM" id="Phobius"/>
    </source>
</evidence>
<feature type="transmembrane region" description="Helical" evidence="6">
    <location>
        <begin position="41"/>
        <end position="63"/>
    </location>
</feature>
<dbReference type="AlphaFoldDB" id="A0A4Q9XZB2"/>
<comment type="subcellular location">
    <subcellularLocation>
        <location evidence="1">Cell membrane</location>
        <topology evidence="1">Multi-pass membrane protein</topology>
    </subcellularLocation>
</comment>
<feature type="transmembrane region" description="Helical" evidence="6">
    <location>
        <begin position="289"/>
        <end position="309"/>
    </location>
</feature>
<protein>
    <submittedName>
        <fullName evidence="7">MFS transporter</fullName>
    </submittedName>
</protein>
<dbReference type="GO" id="GO:0005886">
    <property type="term" value="C:plasma membrane"/>
    <property type="evidence" value="ECO:0007669"/>
    <property type="project" value="UniProtKB-SubCell"/>
</dbReference>
<feature type="transmembrane region" description="Helical" evidence="6">
    <location>
        <begin position="12"/>
        <end position="35"/>
    </location>
</feature>
<dbReference type="Pfam" id="PF07690">
    <property type="entry name" value="MFS_1"/>
    <property type="match status" value="1"/>
</dbReference>
<accession>A0A4Q9XZB2</accession>
<keyword evidence="5 6" id="KW-0472">Membrane</keyword>
<feature type="transmembrane region" description="Helical" evidence="6">
    <location>
        <begin position="214"/>
        <end position="237"/>
    </location>
</feature>
<evidence type="ECO:0000256" key="5">
    <source>
        <dbReference type="ARBA" id="ARBA00023136"/>
    </source>
</evidence>
<feature type="transmembrane region" description="Helical" evidence="6">
    <location>
        <begin position="171"/>
        <end position="193"/>
    </location>
</feature>
<evidence type="ECO:0000256" key="4">
    <source>
        <dbReference type="ARBA" id="ARBA00022989"/>
    </source>
</evidence>
<evidence type="ECO:0000256" key="2">
    <source>
        <dbReference type="ARBA" id="ARBA00022475"/>
    </source>
</evidence>
<sequence length="413" mass="44944">MRVLLKNRTLQTIASANFFTTLGVSLFNIILLTYAKDFHDPHWFVSIVSIVTVVPYVFGGLTGRLADQTRRKTNWLISTKFIQAGLYLVLALIINRRTASIFYTVVAINFISDLLGRYGGNILTIVIQDRVAPDDRQQVMGINTSVSTIIEPLGQTLGVLIIAWWQNYALAGVVNALTFILAAVCLLVGRSAIRTTPKVAVQPRHDRVWLVIQRVMMTTTGMGAVSYLGILMILNVATMSSDAILNLMFIDLAPRMHVSYSAAILMVNVVFVAGSVLGGITKNTWFDRFSLFQLLLAAILAPMVTYLILLALPRLLLILGGMFAVGFMNGKLDPKMFAIMMPQIDPHLTGTVFGTISSIVTLAAPVGSVGIVLLYNLVGATAACSLVIGMSALALIWAVMVHQGDSMPLNKNI</sequence>
<feature type="transmembrane region" description="Helical" evidence="6">
    <location>
        <begin position="315"/>
        <end position="332"/>
    </location>
</feature>
<dbReference type="Proteomes" id="UP000292648">
    <property type="component" value="Unassembled WGS sequence"/>
</dbReference>
<keyword evidence="4 6" id="KW-1133">Transmembrane helix</keyword>
<dbReference type="Gene3D" id="1.20.1250.20">
    <property type="entry name" value="MFS general substrate transporter like domains"/>
    <property type="match status" value="1"/>
</dbReference>
<name>A0A4Q9XZB2_9LACO</name>
<dbReference type="EMBL" id="SEHH01000093">
    <property type="protein sequence ID" value="TBX39628.1"/>
    <property type="molecule type" value="Genomic_DNA"/>
</dbReference>
<dbReference type="PANTHER" id="PTHR23513">
    <property type="entry name" value="INTEGRAL MEMBRANE EFFLUX PROTEIN-RELATED"/>
    <property type="match status" value="1"/>
</dbReference>
<feature type="transmembrane region" description="Helical" evidence="6">
    <location>
        <begin position="352"/>
        <end position="374"/>
    </location>
</feature>
<evidence type="ECO:0000256" key="1">
    <source>
        <dbReference type="ARBA" id="ARBA00004651"/>
    </source>
</evidence>
<feature type="transmembrane region" description="Helical" evidence="6">
    <location>
        <begin position="75"/>
        <end position="94"/>
    </location>
</feature>
<dbReference type="GO" id="GO:0022857">
    <property type="term" value="F:transmembrane transporter activity"/>
    <property type="evidence" value="ECO:0007669"/>
    <property type="project" value="InterPro"/>
</dbReference>
<proteinExistence type="predicted"/>
<keyword evidence="3 6" id="KW-0812">Transmembrane</keyword>
<evidence type="ECO:0000313" key="8">
    <source>
        <dbReference type="Proteomes" id="UP000292648"/>
    </source>
</evidence>
<dbReference type="PANTHER" id="PTHR23513:SF6">
    <property type="entry name" value="MAJOR FACILITATOR SUPERFAMILY ASSOCIATED DOMAIN-CONTAINING PROTEIN"/>
    <property type="match status" value="1"/>
</dbReference>
<feature type="transmembrane region" description="Helical" evidence="6">
    <location>
        <begin position="141"/>
        <end position="165"/>
    </location>
</feature>
<dbReference type="InterPro" id="IPR036259">
    <property type="entry name" value="MFS_trans_sf"/>
</dbReference>
<evidence type="ECO:0000256" key="3">
    <source>
        <dbReference type="ARBA" id="ARBA00022692"/>
    </source>
</evidence>
<feature type="transmembrane region" description="Helical" evidence="6">
    <location>
        <begin position="380"/>
        <end position="401"/>
    </location>
</feature>
<dbReference type="SUPFAM" id="SSF103473">
    <property type="entry name" value="MFS general substrate transporter"/>
    <property type="match status" value="1"/>
</dbReference>
<feature type="transmembrane region" description="Helical" evidence="6">
    <location>
        <begin position="257"/>
        <end position="277"/>
    </location>
</feature>